<dbReference type="Proteomes" id="UP001595583">
    <property type="component" value="Unassembled WGS sequence"/>
</dbReference>
<gene>
    <name evidence="1" type="ORF">ACFOHJ_11700</name>
</gene>
<protein>
    <submittedName>
        <fullName evidence="1">Gene transfer agent family protein</fullName>
    </submittedName>
</protein>
<organism evidence="1 2">
    <name type="scientific">Aquamicrobium soli</name>
    <dbReference type="NCBI Taxonomy" id="1811518"/>
    <lineage>
        <taxon>Bacteria</taxon>
        <taxon>Pseudomonadati</taxon>
        <taxon>Pseudomonadota</taxon>
        <taxon>Alphaproteobacteria</taxon>
        <taxon>Hyphomicrobiales</taxon>
        <taxon>Phyllobacteriaceae</taxon>
        <taxon>Aquamicrobium</taxon>
    </lineage>
</organism>
<dbReference type="InterPro" id="IPR021791">
    <property type="entry name" value="Phage_TAC_11"/>
</dbReference>
<reference evidence="2" key="1">
    <citation type="journal article" date="2019" name="Int. J. Syst. Evol. Microbiol.">
        <title>The Global Catalogue of Microorganisms (GCM) 10K type strain sequencing project: providing services to taxonomists for standard genome sequencing and annotation.</title>
        <authorList>
            <consortium name="The Broad Institute Genomics Platform"/>
            <consortium name="The Broad Institute Genome Sequencing Center for Infectious Disease"/>
            <person name="Wu L."/>
            <person name="Ma J."/>
        </authorList>
    </citation>
    <scope>NUCLEOTIDE SEQUENCE [LARGE SCALE GENOMIC DNA]</scope>
    <source>
        <strain evidence="2">KCTC 52165</strain>
    </source>
</reference>
<proteinExistence type="predicted"/>
<comment type="caution">
    <text evidence="1">The sequence shown here is derived from an EMBL/GenBank/DDBJ whole genome shotgun (WGS) entry which is preliminary data.</text>
</comment>
<dbReference type="Pfam" id="PF11836">
    <property type="entry name" value="Phage_TAC_11"/>
    <property type="match status" value="1"/>
</dbReference>
<evidence type="ECO:0000313" key="2">
    <source>
        <dbReference type="Proteomes" id="UP001595583"/>
    </source>
</evidence>
<evidence type="ECO:0000313" key="1">
    <source>
        <dbReference type="EMBL" id="MFC3206879.1"/>
    </source>
</evidence>
<dbReference type="EMBL" id="JBHRTK010000012">
    <property type="protein sequence ID" value="MFC3206879.1"/>
    <property type="molecule type" value="Genomic_DNA"/>
</dbReference>
<keyword evidence="2" id="KW-1185">Reference proteome</keyword>
<sequence length="118" mass="12678">MSRDAKIELAWADGDYTFRLAWGQLAELQEKTGCGPYVVLQRLMDGTWFTTDIANVIRLGLIGGGAEPSRALSLVRAYVEDRPPVENVPIAQAVLYAACMGAPDDKVGEAVAPEPGSK</sequence>
<accession>A0ABV7KCN1</accession>
<name>A0ABV7KCN1_9HYPH</name>
<dbReference type="RefSeq" id="WP_378220680.1">
    <property type="nucleotide sequence ID" value="NZ_JBHRTK010000012.1"/>
</dbReference>